<dbReference type="Proteomes" id="UP001165122">
    <property type="component" value="Unassembled WGS sequence"/>
</dbReference>
<dbReference type="Gene3D" id="3.20.20.70">
    <property type="entry name" value="Aldolase class I"/>
    <property type="match status" value="1"/>
</dbReference>
<keyword evidence="2" id="KW-1185">Reference proteome</keyword>
<evidence type="ECO:0000313" key="2">
    <source>
        <dbReference type="Proteomes" id="UP001165122"/>
    </source>
</evidence>
<sequence length="68" mass="7351">MAMSLLGATQELQELTVPSACRTSIEELGAALDYHAEKSGRGAMLEYLLIDYGNDNAFPAESIIIAEF</sequence>
<protein>
    <submittedName>
        <fullName evidence="1">Uncharacterized protein</fullName>
    </submittedName>
</protein>
<proteinExistence type="predicted"/>
<comment type="caution">
    <text evidence="1">The sequence shown here is derived from an EMBL/GenBank/DDBJ whole genome shotgun (WGS) entry which is preliminary data.</text>
</comment>
<dbReference type="AlphaFoldDB" id="A0A9W7FT43"/>
<organism evidence="1 2">
    <name type="scientific">Triparma laevis f. longispina</name>
    <dbReference type="NCBI Taxonomy" id="1714387"/>
    <lineage>
        <taxon>Eukaryota</taxon>
        <taxon>Sar</taxon>
        <taxon>Stramenopiles</taxon>
        <taxon>Ochrophyta</taxon>
        <taxon>Bolidophyceae</taxon>
        <taxon>Parmales</taxon>
        <taxon>Triparmaceae</taxon>
        <taxon>Triparma</taxon>
    </lineage>
</organism>
<evidence type="ECO:0000313" key="1">
    <source>
        <dbReference type="EMBL" id="GMI17773.1"/>
    </source>
</evidence>
<dbReference type="InterPro" id="IPR013785">
    <property type="entry name" value="Aldolase_TIM"/>
</dbReference>
<dbReference type="EMBL" id="BRXW01000305">
    <property type="protein sequence ID" value="GMI17773.1"/>
    <property type="molecule type" value="Genomic_DNA"/>
</dbReference>
<accession>A0A9W7FT43</accession>
<reference evidence="2" key="1">
    <citation type="journal article" date="2023" name="Commun. Biol.">
        <title>Genome analysis of Parmales, the sister group of diatoms, reveals the evolutionary specialization of diatoms from phago-mixotrophs to photoautotrophs.</title>
        <authorList>
            <person name="Ban H."/>
            <person name="Sato S."/>
            <person name="Yoshikawa S."/>
            <person name="Yamada K."/>
            <person name="Nakamura Y."/>
            <person name="Ichinomiya M."/>
            <person name="Sato N."/>
            <person name="Blanc-Mathieu R."/>
            <person name="Endo H."/>
            <person name="Kuwata A."/>
            <person name="Ogata H."/>
        </authorList>
    </citation>
    <scope>NUCLEOTIDE SEQUENCE [LARGE SCALE GENOMIC DNA]</scope>
    <source>
        <strain evidence="2">NIES 3700</strain>
    </source>
</reference>
<gene>
    <name evidence="1" type="ORF">TrLO_g3272</name>
</gene>
<name>A0A9W7FT43_9STRA</name>